<dbReference type="Proteomes" id="UP000177268">
    <property type="component" value="Unassembled WGS sequence"/>
</dbReference>
<dbReference type="STRING" id="1798370.A2Z00_05190"/>
<proteinExistence type="inferred from homology"/>
<evidence type="ECO:0000256" key="13">
    <source>
        <dbReference type="RuleBase" id="RU003785"/>
    </source>
</evidence>
<dbReference type="GO" id="GO:0005524">
    <property type="term" value="F:ATP binding"/>
    <property type="evidence" value="ECO:0007669"/>
    <property type="project" value="UniProtKB-UniRule"/>
</dbReference>
<dbReference type="AlphaFoldDB" id="A0A1F5ZH03"/>
<dbReference type="PANTHER" id="PTHR11088">
    <property type="entry name" value="TRNA DIMETHYLALLYLTRANSFERASE"/>
    <property type="match status" value="1"/>
</dbReference>
<comment type="caution">
    <text evidence="10">Lacks conserved residue(s) required for the propagation of feature annotation.</text>
</comment>
<dbReference type="SUPFAM" id="SSF52540">
    <property type="entry name" value="P-loop containing nucleoside triphosphate hydrolases"/>
    <property type="match status" value="1"/>
</dbReference>
<evidence type="ECO:0000256" key="12">
    <source>
        <dbReference type="RuleBase" id="RU003784"/>
    </source>
</evidence>
<gene>
    <name evidence="10" type="primary">miaA</name>
    <name evidence="14" type="ORF">A2Z00_05190</name>
</gene>
<reference evidence="14 15" key="1">
    <citation type="journal article" date="2016" name="Nat. Commun.">
        <title>Thousands of microbial genomes shed light on interconnected biogeochemical processes in an aquifer system.</title>
        <authorList>
            <person name="Anantharaman K."/>
            <person name="Brown C.T."/>
            <person name="Hug L.A."/>
            <person name="Sharon I."/>
            <person name="Castelle C.J."/>
            <person name="Probst A.J."/>
            <person name="Thomas B.C."/>
            <person name="Singh A."/>
            <person name="Wilkins M.J."/>
            <person name="Karaoz U."/>
            <person name="Brodie E.L."/>
            <person name="Williams K.H."/>
            <person name="Hubbard S.S."/>
            <person name="Banfield J.F."/>
        </authorList>
    </citation>
    <scope>NUCLEOTIDE SEQUENCE [LARGE SCALE GENOMIC DNA]</scope>
</reference>
<dbReference type="EC" id="2.5.1.75" evidence="10"/>
<dbReference type="HAMAP" id="MF_00185">
    <property type="entry name" value="IPP_trans"/>
    <property type="match status" value="1"/>
</dbReference>
<keyword evidence="6 10" id="KW-0547">Nucleotide-binding</keyword>
<comment type="function">
    <text evidence="2 10 12">Catalyzes the transfer of a dimethylallyl group onto the adenine at position 37 in tRNAs that read codons beginning with uridine, leading to the formation of N6-(dimethylallyl)adenosine (i(6)A).</text>
</comment>
<evidence type="ECO:0000256" key="2">
    <source>
        <dbReference type="ARBA" id="ARBA00003213"/>
    </source>
</evidence>
<sequence length="330" mass="37641">MQRLLIICGPTATGKTALAVRLAKQFGGALISADSRQVYRGMDVGTGKDLQGKFKIQKSKVKIRYHNKTYTLFAYDICGVPLWMYDVVDPNEDFSVAQYQALARRVIDGIVNRGKLPIVVGGTGLYIQSLVQSIDTANIPPNARLRSRLSKLTNERLQEKLQKLAPDVWLQLNNSDQNNPRRLVRKIEIASQKHQSRQKETAGYDALVIGLTAPNELLYSKVDERVDKRVKEGILHEISSLLDKGYTWDMPSMSALGYKEWKPYFSSPTCDKEGLAQDIIQQWKFDEHAYARRQMTWFKKQSNVVWFDITKRGFVKDVARHIAAWYTGLQ</sequence>
<dbReference type="InterPro" id="IPR018022">
    <property type="entry name" value="IPT"/>
</dbReference>
<evidence type="ECO:0000256" key="4">
    <source>
        <dbReference type="ARBA" id="ARBA00022679"/>
    </source>
</evidence>
<protein>
    <recommendedName>
        <fullName evidence="10">tRNA dimethylallyltransferase</fullName>
        <ecNumber evidence="10">2.5.1.75</ecNumber>
    </recommendedName>
    <alternativeName>
        <fullName evidence="10">Dimethylallyl diphosphate:tRNA dimethylallyltransferase</fullName>
        <shortName evidence="10">DMAPP:tRNA dimethylallyltransferase</shortName>
        <shortName evidence="10">DMATase</shortName>
    </alternativeName>
    <alternativeName>
        <fullName evidence="10">Isopentenyl-diphosphate:tRNA isopentenyltransferase</fullName>
        <shortName evidence="10">IPP transferase</shortName>
        <shortName evidence="10">IPPT</shortName>
        <shortName evidence="10">IPTase</shortName>
    </alternativeName>
</protein>
<dbReference type="Pfam" id="PF01715">
    <property type="entry name" value="IPPT"/>
    <property type="match status" value="1"/>
</dbReference>
<feature type="site" description="Interaction with substrate tRNA" evidence="10">
    <location>
        <position position="123"/>
    </location>
</feature>
<evidence type="ECO:0000256" key="5">
    <source>
        <dbReference type="ARBA" id="ARBA00022694"/>
    </source>
</evidence>
<feature type="region of interest" description="Interaction with substrate tRNA" evidence="10">
    <location>
        <begin position="34"/>
        <end position="37"/>
    </location>
</feature>
<evidence type="ECO:0000256" key="1">
    <source>
        <dbReference type="ARBA" id="ARBA00001946"/>
    </source>
</evidence>
<dbReference type="PANTHER" id="PTHR11088:SF60">
    <property type="entry name" value="TRNA DIMETHYLALLYLTRANSFERASE"/>
    <property type="match status" value="1"/>
</dbReference>
<organism evidence="14 15">
    <name type="scientific">Candidatus Gottesmanbacteria bacterium RBG_13_45_10</name>
    <dbReference type="NCBI Taxonomy" id="1798370"/>
    <lineage>
        <taxon>Bacteria</taxon>
        <taxon>Candidatus Gottesmaniibacteriota</taxon>
    </lineage>
</organism>
<name>A0A1F5ZH03_9BACT</name>
<dbReference type="GO" id="GO:0052381">
    <property type="term" value="F:tRNA dimethylallyltransferase activity"/>
    <property type="evidence" value="ECO:0007669"/>
    <property type="project" value="UniProtKB-UniRule"/>
</dbReference>
<evidence type="ECO:0000313" key="15">
    <source>
        <dbReference type="Proteomes" id="UP000177268"/>
    </source>
</evidence>
<feature type="binding site" evidence="10">
    <location>
        <begin position="9"/>
        <end position="16"/>
    </location>
    <ligand>
        <name>ATP</name>
        <dbReference type="ChEBI" id="CHEBI:30616"/>
    </ligand>
</feature>
<comment type="cofactor">
    <cofactor evidence="1 10">
        <name>Mg(2+)</name>
        <dbReference type="ChEBI" id="CHEBI:18420"/>
    </cofactor>
</comment>
<evidence type="ECO:0000256" key="8">
    <source>
        <dbReference type="ARBA" id="ARBA00022842"/>
    </source>
</evidence>
<evidence type="ECO:0000256" key="6">
    <source>
        <dbReference type="ARBA" id="ARBA00022741"/>
    </source>
</evidence>
<feature type="binding site" evidence="10">
    <location>
        <begin position="11"/>
        <end position="16"/>
    </location>
    <ligand>
        <name>substrate</name>
    </ligand>
</feature>
<accession>A0A1F5ZH03</accession>
<evidence type="ECO:0000256" key="10">
    <source>
        <dbReference type="HAMAP-Rule" id="MF_00185"/>
    </source>
</evidence>
<keyword evidence="7 10" id="KW-0067">ATP-binding</keyword>
<dbReference type="Gene3D" id="3.40.50.300">
    <property type="entry name" value="P-loop containing nucleotide triphosphate hydrolases"/>
    <property type="match status" value="1"/>
</dbReference>
<comment type="subunit">
    <text evidence="10">Monomer.</text>
</comment>
<dbReference type="InterPro" id="IPR039657">
    <property type="entry name" value="Dimethylallyltransferase"/>
</dbReference>
<feature type="site" description="Interaction with substrate tRNA" evidence="10">
    <location>
        <position position="146"/>
    </location>
</feature>
<evidence type="ECO:0000256" key="11">
    <source>
        <dbReference type="RuleBase" id="RU003783"/>
    </source>
</evidence>
<comment type="similarity">
    <text evidence="3 10 13">Belongs to the IPP transferase family.</text>
</comment>
<evidence type="ECO:0000256" key="3">
    <source>
        <dbReference type="ARBA" id="ARBA00005842"/>
    </source>
</evidence>
<keyword evidence="5 10" id="KW-0819">tRNA processing</keyword>
<evidence type="ECO:0000313" key="14">
    <source>
        <dbReference type="EMBL" id="OGG11594.1"/>
    </source>
</evidence>
<dbReference type="EMBL" id="MFIZ01000024">
    <property type="protein sequence ID" value="OGG11594.1"/>
    <property type="molecule type" value="Genomic_DNA"/>
</dbReference>
<dbReference type="GO" id="GO:0006400">
    <property type="term" value="P:tRNA modification"/>
    <property type="evidence" value="ECO:0007669"/>
    <property type="project" value="TreeGrafter"/>
</dbReference>
<dbReference type="NCBIfam" id="TIGR00174">
    <property type="entry name" value="miaA"/>
    <property type="match status" value="1"/>
</dbReference>
<comment type="catalytic activity">
    <reaction evidence="9 10 11">
        <text>adenosine(37) in tRNA + dimethylallyl diphosphate = N(6)-dimethylallyladenosine(37) in tRNA + diphosphate</text>
        <dbReference type="Rhea" id="RHEA:26482"/>
        <dbReference type="Rhea" id="RHEA-COMP:10162"/>
        <dbReference type="Rhea" id="RHEA-COMP:10375"/>
        <dbReference type="ChEBI" id="CHEBI:33019"/>
        <dbReference type="ChEBI" id="CHEBI:57623"/>
        <dbReference type="ChEBI" id="CHEBI:74411"/>
        <dbReference type="ChEBI" id="CHEBI:74415"/>
        <dbReference type="EC" id="2.5.1.75"/>
    </reaction>
</comment>
<evidence type="ECO:0000256" key="9">
    <source>
        <dbReference type="ARBA" id="ARBA00049563"/>
    </source>
</evidence>
<dbReference type="InterPro" id="IPR027417">
    <property type="entry name" value="P-loop_NTPase"/>
</dbReference>
<evidence type="ECO:0000256" key="7">
    <source>
        <dbReference type="ARBA" id="ARBA00022840"/>
    </source>
</evidence>
<keyword evidence="4 10" id="KW-0808">Transferase</keyword>
<keyword evidence="8 10" id="KW-0460">Magnesium</keyword>
<comment type="caution">
    <text evidence="14">The sequence shown here is derived from an EMBL/GenBank/DDBJ whole genome shotgun (WGS) entry which is preliminary data.</text>
</comment>